<protein>
    <submittedName>
        <fullName evidence="5">Monooxygenase</fullName>
    </submittedName>
</protein>
<proteinExistence type="inferred from homology"/>
<dbReference type="AlphaFoldDB" id="A0A2W4JEN5"/>
<keyword evidence="5" id="KW-0503">Monooxygenase</keyword>
<keyword evidence="3" id="KW-0274">FAD</keyword>
<dbReference type="Pfam" id="PF00743">
    <property type="entry name" value="FMO-like"/>
    <property type="match status" value="1"/>
</dbReference>
<dbReference type="PANTHER" id="PTHR42877">
    <property type="entry name" value="L-ORNITHINE N(5)-MONOOXYGENASE-RELATED"/>
    <property type="match status" value="1"/>
</dbReference>
<dbReference type="PANTHER" id="PTHR42877:SF4">
    <property type="entry name" value="FAD_NAD(P)-BINDING DOMAIN-CONTAINING PROTEIN-RELATED"/>
    <property type="match status" value="1"/>
</dbReference>
<evidence type="ECO:0000256" key="2">
    <source>
        <dbReference type="ARBA" id="ARBA00022630"/>
    </source>
</evidence>
<dbReference type="EMBL" id="QGUI01000293">
    <property type="protein sequence ID" value="PZM97712.1"/>
    <property type="molecule type" value="Genomic_DNA"/>
</dbReference>
<accession>A0A2W4JEN5</accession>
<reference evidence="5" key="1">
    <citation type="submission" date="2018-05" db="EMBL/GenBank/DDBJ databases">
        <authorList>
            <person name="Lanie J.A."/>
            <person name="Ng W.-L."/>
            <person name="Kazmierczak K.M."/>
            <person name="Andrzejewski T.M."/>
            <person name="Davidsen T.M."/>
            <person name="Wayne K.J."/>
            <person name="Tettelin H."/>
            <person name="Glass J.I."/>
            <person name="Rusch D."/>
            <person name="Podicherti R."/>
            <person name="Tsui H.-C.T."/>
            <person name="Winkler M.E."/>
        </authorList>
    </citation>
    <scope>NUCLEOTIDE SEQUENCE</scope>
    <source>
        <strain evidence="5">ZC4RG45</strain>
    </source>
</reference>
<dbReference type="InterPro" id="IPR036188">
    <property type="entry name" value="FAD/NAD-bd_sf"/>
</dbReference>
<gene>
    <name evidence="5" type="ORF">DIU77_08900</name>
</gene>
<evidence type="ECO:0000256" key="3">
    <source>
        <dbReference type="ARBA" id="ARBA00022827"/>
    </source>
</evidence>
<evidence type="ECO:0000256" key="4">
    <source>
        <dbReference type="ARBA" id="ARBA00023002"/>
    </source>
</evidence>
<dbReference type="GO" id="GO:0050661">
    <property type="term" value="F:NADP binding"/>
    <property type="evidence" value="ECO:0007669"/>
    <property type="project" value="InterPro"/>
</dbReference>
<dbReference type="STRING" id="1111738.GCA_000427905_00269"/>
<comment type="caution">
    <text evidence="5">The sequence shown here is derived from an EMBL/GenBank/DDBJ whole genome shotgun (WGS) entry which is preliminary data.</text>
</comment>
<organism evidence="5">
    <name type="scientific">Thermocrispum agreste</name>
    <dbReference type="NCBI Taxonomy" id="37925"/>
    <lineage>
        <taxon>Bacteria</taxon>
        <taxon>Bacillati</taxon>
        <taxon>Actinomycetota</taxon>
        <taxon>Actinomycetes</taxon>
        <taxon>Pseudonocardiales</taxon>
        <taxon>Pseudonocardiaceae</taxon>
        <taxon>Thermocrispum</taxon>
    </lineage>
</organism>
<name>A0A2W4JEN5_9PSEU</name>
<dbReference type="Gene3D" id="3.50.50.60">
    <property type="entry name" value="FAD/NAD(P)-binding domain"/>
    <property type="match status" value="2"/>
</dbReference>
<dbReference type="GO" id="GO:0004499">
    <property type="term" value="F:N,N-dimethylaniline monooxygenase activity"/>
    <property type="evidence" value="ECO:0007669"/>
    <property type="project" value="InterPro"/>
</dbReference>
<keyword evidence="4" id="KW-0560">Oxidoreductase</keyword>
<evidence type="ECO:0000256" key="1">
    <source>
        <dbReference type="ARBA" id="ARBA00010139"/>
    </source>
</evidence>
<dbReference type="SUPFAM" id="SSF51905">
    <property type="entry name" value="FAD/NAD(P)-binding domain"/>
    <property type="match status" value="2"/>
</dbReference>
<sequence length="651" mass="73464">MKNEAGCTVPSIGDTRRLDPHEVKESLQHAHPNVLRAVTYLMTGNPELLVMRTIEVERRGGAFIEQTLSESDAQRVRELAFELLTSPDLDQRPESAMALDFDQDRIRDAVGFLLGTRPREAEFRLAIRELGLEEACGVSTRARWSTDVDPSGWRVLVVGAGFSGIGMAVRLQELGIPYLVVDKQPRIGGTWERNQFPEARVDTTSYVYQFSFVEKYPWKEHYASQEEVRQYLEYVASSYGVTPHIRLETELVEGRFNAETSMWELVLRDKTGAEWKETANFVVSGSGLFSTPKIPAFPGLEEFEGPIVHSAQWDPGFDPTGKRVAIAGNGSTGVQILPWLANKADHVTVFQRTPQWISPLEKYKEKVSEQIQWLHDNVPFYWKWSCFNARLIRGSLGDAQEYDRAWQAAGGLVSRRNDGLRENLKAYIATKLADRPDLREACTPDYAPLARRLVVDNGWYDAIVKPNVTLIPRGVAALGRNSVIAADGTAYECDALVLATGFEVEKYTLPAKYYGPDGRTLEDVWAKDGPRAYAGVEVPGFPNFFIMYGPNGQPRGGSYVAALELWIDFAAGLIVQTIESGHRRCEVTVEAFDKYNALMDIEMERLIWEGEAPKDRNYYVNSFGRQNVNMPWRLHDYAQILWKSEDTHVFA</sequence>
<dbReference type="InterPro" id="IPR020946">
    <property type="entry name" value="Flavin_mOase-like"/>
</dbReference>
<comment type="similarity">
    <text evidence="1">Belongs to the FAD-binding monooxygenase family.</text>
</comment>
<dbReference type="GO" id="GO:0050660">
    <property type="term" value="F:flavin adenine dinucleotide binding"/>
    <property type="evidence" value="ECO:0007669"/>
    <property type="project" value="InterPro"/>
</dbReference>
<evidence type="ECO:0000313" key="5">
    <source>
        <dbReference type="EMBL" id="PZM97712.1"/>
    </source>
</evidence>
<dbReference type="InterPro" id="IPR051209">
    <property type="entry name" value="FAD-bind_Monooxygenase_sf"/>
</dbReference>
<keyword evidence="2" id="KW-0285">Flavoprotein</keyword>